<evidence type="ECO:0000313" key="1">
    <source>
        <dbReference type="EMBL" id="MBP2236317.1"/>
    </source>
</evidence>
<accession>A0ABS4R094</accession>
<name>A0ABS4R094_9HYPH</name>
<keyword evidence="2" id="KW-1185">Reference proteome</keyword>
<evidence type="ECO:0000313" key="2">
    <source>
        <dbReference type="Proteomes" id="UP000730739"/>
    </source>
</evidence>
<organism evidence="1 2">
    <name type="scientific">Sinorhizobium kostiense</name>
    <dbReference type="NCBI Taxonomy" id="76747"/>
    <lineage>
        <taxon>Bacteria</taxon>
        <taxon>Pseudomonadati</taxon>
        <taxon>Pseudomonadota</taxon>
        <taxon>Alphaproteobacteria</taxon>
        <taxon>Hyphomicrobiales</taxon>
        <taxon>Rhizobiaceae</taxon>
        <taxon>Sinorhizobium/Ensifer group</taxon>
        <taxon>Sinorhizobium</taxon>
    </lineage>
</organism>
<dbReference type="EMBL" id="JAGILA010000003">
    <property type="protein sequence ID" value="MBP2236317.1"/>
    <property type="molecule type" value="Genomic_DNA"/>
</dbReference>
<dbReference type="Proteomes" id="UP000730739">
    <property type="component" value="Unassembled WGS sequence"/>
</dbReference>
<proteinExistence type="predicted"/>
<sequence>MNTFLLKYFGDVARYVKASPPNVARRQEIREKGVQLLESLMGIKPDGTTVTSEYDRIVVAAHSLGTIVAYDILTHSFARLNTRMTAAEDQPELAKMEVLIRRATGLEPQLADARQQQDVDLDAYQAQQALCRKELNAQGNPWIVSDFVTLGSPLAHAEFLLAYDKPALRKAQERRILPTCPPTLEYDATTKKRHMSYRTDDDAAAPRLPHHAALFAFTRWTNIYSRHRAILWGDIISGPVGKQFDLAVNGRTFSGIRDIAVMPEPKDGTVGWKFWPPFFTHTKYWTLPRRWSAGAAVPHHISELRKALKLKER</sequence>
<comment type="caution">
    <text evidence="1">The sequence shown here is derived from an EMBL/GenBank/DDBJ whole genome shotgun (WGS) entry which is preliminary data.</text>
</comment>
<gene>
    <name evidence="1" type="ORF">J2Z31_002831</name>
</gene>
<dbReference type="RefSeq" id="WP_234939438.1">
    <property type="nucleotide sequence ID" value="NZ_JAGILA010000003.1"/>
</dbReference>
<reference evidence="1 2" key="1">
    <citation type="submission" date="2021-03" db="EMBL/GenBank/DDBJ databases">
        <title>Genomic Encyclopedia of Type Strains, Phase IV (KMG-IV): sequencing the most valuable type-strain genomes for metagenomic binning, comparative biology and taxonomic classification.</title>
        <authorList>
            <person name="Goeker M."/>
        </authorList>
    </citation>
    <scope>NUCLEOTIDE SEQUENCE [LARGE SCALE GENOMIC DNA]</scope>
    <source>
        <strain evidence="1 2">DSM 13372</strain>
    </source>
</reference>
<protein>
    <submittedName>
        <fullName evidence="1">Uncharacterized protein</fullName>
    </submittedName>
</protein>